<keyword evidence="3" id="KW-1185">Reference proteome</keyword>
<sequence length="184" mass="20562">MGDIMNIRKLFFITAMSAGVLSSCNQLGEQASTTPAQPQTETAQHTGDMTMAANELDAHKIAVVEEMITAWNEKEWNKIADLFTEDGVLHSMMIDPINGREAIRKRINNMGEGLSEITLNIRNIGVINDAVFIERTDEFVYNGHAGKVPVVGVLIVEGDLVKEWREYYDRAELLEEMGLEEDFG</sequence>
<dbReference type="InterPro" id="IPR037401">
    <property type="entry name" value="SnoaL-like"/>
</dbReference>
<dbReference type="CDD" id="cd00531">
    <property type="entry name" value="NTF2_like"/>
    <property type="match status" value="1"/>
</dbReference>
<evidence type="ECO:0000313" key="2">
    <source>
        <dbReference type="EMBL" id="GHA86273.1"/>
    </source>
</evidence>
<reference evidence="2" key="1">
    <citation type="journal article" date="2014" name="Int. J. Syst. Evol. Microbiol.">
        <title>Complete genome sequence of Corynebacterium casei LMG S-19264T (=DSM 44701T), isolated from a smear-ripened cheese.</title>
        <authorList>
            <consortium name="US DOE Joint Genome Institute (JGI-PGF)"/>
            <person name="Walter F."/>
            <person name="Albersmeier A."/>
            <person name="Kalinowski J."/>
            <person name="Ruckert C."/>
        </authorList>
    </citation>
    <scope>NUCLEOTIDE SEQUENCE</scope>
    <source>
        <strain evidence="2">KCTC 32513</strain>
    </source>
</reference>
<protein>
    <recommendedName>
        <fullName evidence="1">SnoaL-like domain-containing protein</fullName>
    </recommendedName>
</protein>
<dbReference type="Proteomes" id="UP000634004">
    <property type="component" value="Unassembled WGS sequence"/>
</dbReference>
<accession>A0A8J3CQJ1</accession>
<evidence type="ECO:0000259" key="1">
    <source>
        <dbReference type="Pfam" id="PF12680"/>
    </source>
</evidence>
<gene>
    <name evidence="2" type="ORF">GCM10009069_06850</name>
</gene>
<organism evidence="2 3">
    <name type="scientific">Algimonas arctica</name>
    <dbReference type="NCBI Taxonomy" id="1479486"/>
    <lineage>
        <taxon>Bacteria</taxon>
        <taxon>Pseudomonadati</taxon>
        <taxon>Pseudomonadota</taxon>
        <taxon>Alphaproteobacteria</taxon>
        <taxon>Maricaulales</taxon>
        <taxon>Robiginitomaculaceae</taxon>
        <taxon>Algimonas</taxon>
    </lineage>
</organism>
<dbReference type="InterPro" id="IPR032710">
    <property type="entry name" value="NTF2-like_dom_sf"/>
</dbReference>
<dbReference type="AlphaFoldDB" id="A0A8J3CQJ1"/>
<reference evidence="2" key="2">
    <citation type="submission" date="2020-09" db="EMBL/GenBank/DDBJ databases">
        <authorList>
            <person name="Sun Q."/>
            <person name="Kim S."/>
        </authorList>
    </citation>
    <scope>NUCLEOTIDE SEQUENCE</scope>
    <source>
        <strain evidence="2">KCTC 32513</strain>
    </source>
</reference>
<dbReference type="InterPro" id="IPR011944">
    <property type="entry name" value="Steroid_delta5-4_isomerase"/>
</dbReference>
<dbReference type="EMBL" id="BMZH01000002">
    <property type="protein sequence ID" value="GHA86273.1"/>
    <property type="molecule type" value="Genomic_DNA"/>
</dbReference>
<evidence type="ECO:0000313" key="3">
    <source>
        <dbReference type="Proteomes" id="UP000634004"/>
    </source>
</evidence>
<dbReference type="Pfam" id="PF12680">
    <property type="entry name" value="SnoaL_2"/>
    <property type="match status" value="1"/>
</dbReference>
<feature type="domain" description="SnoaL-like" evidence="1">
    <location>
        <begin position="64"/>
        <end position="164"/>
    </location>
</feature>
<proteinExistence type="predicted"/>
<comment type="caution">
    <text evidence="2">The sequence shown here is derived from an EMBL/GenBank/DDBJ whole genome shotgun (WGS) entry which is preliminary data.</text>
</comment>
<dbReference type="Gene3D" id="3.10.450.50">
    <property type="match status" value="1"/>
</dbReference>
<dbReference type="NCBIfam" id="TIGR02246">
    <property type="entry name" value="SgcJ/EcaC family oxidoreductase"/>
    <property type="match status" value="1"/>
</dbReference>
<dbReference type="SUPFAM" id="SSF54427">
    <property type="entry name" value="NTF2-like"/>
    <property type="match status" value="1"/>
</dbReference>
<name>A0A8J3CQJ1_9PROT</name>